<evidence type="ECO:0000256" key="2">
    <source>
        <dbReference type="ARBA" id="ARBA00007809"/>
    </source>
</evidence>
<name>A0AAD9IIE9_PROWI</name>
<dbReference type="GO" id="GO:0012505">
    <property type="term" value="C:endomembrane system"/>
    <property type="evidence" value="ECO:0007669"/>
    <property type="project" value="UniProtKB-SubCell"/>
</dbReference>
<dbReference type="EMBL" id="JASFZW010000003">
    <property type="protein sequence ID" value="KAK2079041.1"/>
    <property type="molecule type" value="Genomic_DNA"/>
</dbReference>
<keyword evidence="11" id="KW-1185">Reference proteome</keyword>
<dbReference type="Pfam" id="PF03083">
    <property type="entry name" value="MtN3_slv"/>
    <property type="match status" value="2"/>
</dbReference>
<feature type="transmembrane region" description="Helical" evidence="9">
    <location>
        <begin position="198"/>
        <end position="216"/>
    </location>
</feature>
<dbReference type="InterPro" id="IPR004316">
    <property type="entry name" value="SWEET_rpt"/>
</dbReference>
<evidence type="ECO:0000256" key="3">
    <source>
        <dbReference type="ARBA" id="ARBA00022448"/>
    </source>
</evidence>
<evidence type="ECO:0000256" key="7">
    <source>
        <dbReference type="ARBA" id="ARBA00022989"/>
    </source>
</evidence>
<comment type="similarity">
    <text evidence="2 9">Belongs to the SWEET sugar transporter family.</text>
</comment>
<gene>
    <name evidence="10" type="ORF">QBZ16_002731</name>
</gene>
<feature type="transmembrane region" description="Helical" evidence="9">
    <location>
        <begin position="101"/>
        <end position="120"/>
    </location>
</feature>
<evidence type="ECO:0000313" key="11">
    <source>
        <dbReference type="Proteomes" id="UP001255856"/>
    </source>
</evidence>
<keyword evidence="5 9" id="KW-0812">Transmembrane</keyword>
<dbReference type="AlphaFoldDB" id="A0AAD9IIE9"/>
<comment type="caution">
    <text evidence="10">The sequence shown here is derived from an EMBL/GenBank/DDBJ whole genome shotgun (WGS) entry which is preliminary data.</text>
</comment>
<dbReference type="Gene3D" id="1.20.1280.290">
    <property type="match status" value="2"/>
</dbReference>
<dbReference type="PANTHER" id="PTHR10791:SF224">
    <property type="entry name" value="SUGAR TRANSPORTER SWEET"/>
    <property type="match status" value="1"/>
</dbReference>
<comment type="function">
    <text evidence="9">Mediates both low-affinity uptake and efflux of sugar across the membrane.</text>
</comment>
<protein>
    <recommendedName>
        <fullName evidence="9">Bidirectional sugar transporter SWEET</fullName>
    </recommendedName>
</protein>
<accession>A0AAD9IIE9</accession>
<dbReference type="GO" id="GO:0005886">
    <property type="term" value="C:plasma membrane"/>
    <property type="evidence" value="ECO:0007669"/>
    <property type="project" value="UniProtKB-SubCell"/>
</dbReference>
<dbReference type="GO" id="GO:0051119">
    <property type="term" value="F:sugar transmembrane transporter activity"/>
    <property type="evidence" value="ECO:0007669"/>
    <property type="project" value="InterPro"/>
</dbReference>
<evidence type="ECO:0000256" key="4">
    <source>
        <dbReference type="ARBA" id="ARBA00022597"/>
    </source>
</evidence>
<sequence length="234" mass="25218">MEAESTNFLLEVVVPTIGSVVAIAMFLSNMPGVLKVRARDDLGDLNVLPYPAILANCVGWVCYSFVKPNGFILAPNAPGVLIGLFYMLTCLPAAPRRTADWVTGLSLLYTTAFLVAGSLTCYRDLTEESKQMLWGYTCNAILITYYAAPLSTLLQVWRTRNASSLSLPLASANAANGALWLVYGLAIGDKFVSVPNGIGLSLAIVLLFSIFTFWPGRGRAKAEGSAARWEKAVI</sequence>
<dbReference type="Proteomes" id="UP001255856">
    <property type="component" value="Unassembled WGS sequence"/>
</dbReference>
<organism evidence="10 11">
    <name type="scientific">Prototheca wickerhamii</name>
    <dbReference type="NCBI Taxonomy" id="3111"/>
    <lineage>
        <taxon>Eukaryota</taxon>
        <taxon>Viridiplantae</taxon>
        <taxon>Chlorophyta</taxon>
        <taxon>core chlorophytes</taxon>
        <taxon>Trebouxiophyceae</taxon>
        <taxon>Chlorellales</taxon>
        <taxon>Chlorellaceae</taxon>
        <taxon>Prototheca</taxon>
    </lineage>
</organism>
<evidence type="ECO:0000256" key="8">
    <source>
        <dbReference type="ARBA" id="ARBA00023136"/>
    </source>
</evidence>
<evidence type="ECO:0000256" key="9">
    <source>
        <dbReference type="RuleBase" id="RU910715"/>
    </source>
</evidence>
<dbReference type="InterPro" id="IPR047664">
    <property type="entry name" value="SWEET"/>
</dbReference>
<feature type="transmembrane region" description="Helical" evidence="9">
    <location>
        <begin position="165"/>
        <end position="186"/>
    </location>
</feature>
<feature type="transmembrane region" description="Helical" evidence="9">
    <location>
        <begin position="47"/>
        <end position="66"/>
    </location>
</feature>
<dbReference type="PANTHER" id="PTHR10791">
    <property type="entry name" value="RAG1-ACTIVATING PROTEIN 1"/>
    <property type="match status" value="1"/>
</dbReference>
<comment type="subcellular location">
    <subcellularLocation>
        <location evidence="9">Cell membrane</location>
        <topology evidence="9">Multi-pass membrane protein</topology>
    </subcellularLocation>
    <subcellularLocation>
        <location evidence="1">Endomembrane system</location>
        <topology evidence="1">Multi-pass membrane protein</topology>
    </subcellularLocation>
</comment>
<proteinExistence type="inferred from homology"/>
<feature type="transmembrane region" description="Helical" evidence="9">
    <location>
        <begin position="6"/>
        <end position="27"/>
    </location>
</feature>
<evidence type="ECO:0000256" key="6">
    <source>
        <dbReference type="ARBA" id="ARBA00022737"/>
    </source>
</evidence>
<keyword evidence="7 9" id="KW-1133">Transmembrane helix</keyword>
<keyword evidence="6" id="KW-0677">Repeat</keyword>
<feature type="transmembrane region" description="Helical" evidence="9">
    <location>
        <begin position="72"/>
        <end position="94"/>
    </location>
</feature>
<evidence type="ECO:0000256" key="5">
    <source>
        <dbReference type="ARBA" id="ARBA00022692"/>
    </source>
</evidence>
<evidence type="ECO:0000256" key="1">
    <source>
        <dbReference type="ARBA" id="ARBA00004127"/>
    </source>
</evidence>
<evidence type="ECO:0000313" key="10">
    <source>
        <dbReference type="EMBL" id="KAK2079041.1"/>
    </source>
</evidence>
<reference evidence="10" key="1">
    <citation type="submission" date="2021-01" db="EMBL/GenBank/DDBJ databases">
        <authorList>
            <person name="Eckstrom K.M.E."/>
        </authorList>
    </citation>
    <scope>NUCLEOTIDE SEQUENCE</scope>
    <source>
        <strain evidence="10">UVCC 0001</strain>
    </source>
</reference>
<keyword evidence="8 9" id="KW-0472">Membrane</keyword>
<keyword evidence="3 9" id="KW-0813">Transport</keyword>
<feature type="transmembrane region" description="Helical" evidence="9">
    <location>
        <begin position="132"/>
        <end position="153"/>
    </location>
</feature>
<keyword evidence="4 9" id="KW-0762">Sugar transport</keyword>